<evidence type="ECO:0000256" key="6">
    <source>
        <dbReference type="ARBA" id="ARBA00023284"/>
    </source>
</evidence>
<name>A0A9D1TBU9_9FIRM</name>
<dbReference type="PIRSF" id="PIRSF000077">
    <property type="entry name" value="Thioredoxin"/>
    <property type="match status" value="1"/>
</dbReference>
<evidence type="ECO:0000256" key="10">
    <source>
        <dbReference type="PIRSR" id="PIRSR000077-4"/>
    </source>
</evidence>
<sequence>MVNVLNESNFDAEVLQASGGVVVDMYADWCGPCKMMAPVVEALSASHPEIKFCKLNVDQAPSIAARYRVMSIPTFLVFRNGNLAGTIVGGMEEEELESAVSEALSK</sequence>
<dbReference type="PANTHER" id="PTHR45663">
    <property type="entry name" value="GEO12009P1"/>
    <property type="match status" value="1"/>
</dbReference>
<dbReference type="CDD" id="cd02947">
    <property type="entry name" value="TRX_family"/>
    <property type="match status" value="1"/>
</dbReference>
<feature type="active site" description="Nucleophile" evidence="9">
    <location>
        <position position="33"/>
    </location>
</feature>
<dbReference type="InterPro" id="IPR013766">
    <property type="entry name" value="Thioredoxin_domain"/>
</dbReference>
<evidence type="ECO:0000259" key="11">
    <source>
        <dbReference type="PROSITE" id="PS51352"/>
    </source>
</evidence>
<dbReference type="InterPro" id="IPR036249">
    <property type="entry name" value="Thioredoxin-like_sf"/>
</dbReference>
<evidence type="ECO:0000256" key="1">
    <source>
        <dbReference type="ARBA" id="ARBA00008987"/>
    </source>
</evidence>
<keyword evidence="6 10" id="KW-0676">Redox-active center</keyword>
<evidence type="ECO:0000313" key="13">
    <source>
        <dbReference type="Proteomes" id="UP000824169"/>
    </source>
</evidence>
<evidence type="ECO:0000256" key="8">
    <source>
        <dbReference type="PIRNR" id="PIRNR000077"/>
    </source>
</evidence>
<organism evidence="12 13">
    <name type="scientific">Candidatus Scatomonas pullistercoris</name>
    <dbReference type="NCBI Taxonomy" id="2840920"/>
    <lineage>
        <taxon>Bacteria</taxon>
        <taxon>Bacillati</taxon>
        <taxon>Bacillota</taxon>
        <taxon>Clostridia</taxon>
        <taxon>Lachnospirales</taxon>
        <taxon>Lachnospiraceae</taxon>
        <taxon>Lachnospiraceae incertae sedis</taxon>
        <taxon>Candidatus Scatomonas</taxon>
    </lineage>
</organism>
<protein>
    <recommendedName>
        <fullName evidence="2 7">Thioredoxin</fullName>
    </recommendedName>
</protein>
<evidence type="ECO:0000313" key="12">
    <source>
        <dbReference type="EMBL" id="HIV26097.1"/>
    </source>
</evidence>
<evidence type="ECO:0000256" key="5">
    <source>
        <dbReference type="ARBA" id="ARBA00023157"/>
    </source>
</evidence>
<gene>
    <name evidence="12" type="primary">trxA</name>
    <name evidence="12" type="ORF">IAB71_10040</name>
</gene>
<dbReference type="PANTHER" id="PTHR45663:SF11">
    <property type="entry name" value="GEO12009P1"/>
    <property type="match status" value="1"/>
</dbReference>
<dbReference type="Pfam" id="PF00085">
    <property type="entry name" value="Thioredoxin"/>
    <property type="match status" value="1"/>
</dbReference>
<evidence type="ECO:0000256" key="3">
    <source>
        <dbReference type="ARBA" id="ARBA00022448"/>
    </source>
</evidence>
<reference evidence="12" key="1">
    <citation type="submission" date="2020-10" db="EMBL/GenBank/DDBJ databases">
        <authorList>
            <person name="Gilroy R."/>
        </authorList>
    </citation>
    <scope>NUCLEOTIDE SEQUENCE</scope>
    <source>
        <strain evidence="12">CHK188-20938</strain>
    </source>
</reference>
<proteinExistence type="inferred from homology"/>
<dbReference type="FunFam" id="3.40.30.10:FF:000001">
    <property type="entry name" value="Thioredoxin"/>
    <property type="match status" value="1"/>
</dbReference>
<feature type="site" description="Deprotonates C-terminal active site Cys" evidence="9">
    <location>
        <position position="24"/>
    </location>
</feature>
<keyword evidence="3" id="KW-0813">Transport</keyword>
<dbReference type="GO" id="GO:0005737">
    <property type="term" value="C:cytoplasm"/>
    <property type="evidence" value="ECO:0007669"/>
    <property type="project" value="TreeGrafter"/>
</dbReference>
<keyword evidence="5 10" id="KW-1015">Disulfide bond</keyword>
<evidence type="ECO:0000256" key="4">
    <source>
        <dbReference type="ARBA" id="ARBA00022982"/>
    </source>
</evidence>
<dbReference type="PROSITE" id="PS51352">
    <property type="entry name" value="THIOREDOXIN_2"/>
    <property type="match status" value="1"/>
</dbReference>
<dbReference type="SUPFAM" id="SSF52833">
    <property type="entry name" value="Thioredoxin-like"/>
    <property type="match status" value="1"/>
</dbReference>
<feature type="disulfide bond" description="Redox-active" evidence="10">
    <location>
        <begin position="30"/>
        <end position="33"/>
    </location>
</feature>
<evidence type="ECO:0000256" key="7">
    <source>
        <dbReference type="NCBIfam" id="TIGR01068"/>
    </source>
</evidence>
<dbReference type="InterPro" id="IPR017937">
    <property type="entry name" value="Thioredoxin_CS"/>
</dbReference>
<feature type="site" description="Contributes to redox potential value" evidence="9">
    <location>
        <position position="32"/>
    </location>
</feature>
<keyword evidence="4" id="KW-0249">Electron transport</keyword>
<dbReference type="Proteomes" id="UP000824169">
    <property type="component" value="Unassembled WGS sequence"/>
</dbReference>
<accession>A0A9D1TBU9</accession>
<dbReference type="NCBIfam" id="TIGR01068">
    <property type="entry name" value="thioredoxin"/>
    <property type="match status" value="1"/>
</dbReference>
<dbReference type="InterPro" id="IPR005746">
    <property type="entry name" value="Thioredoxin"/>
</dbReference>
<reference evidence="12" key="2">
    <citation type="journal article" date="2021" name="PeerJ">
        <title>Extensive microbial diversity within the chicken gut microbiome revealed by metagenomics and culture.</title>
        <authorList>
            <person name="Gilroy R."/>
            <person name="Ravi A."/>
            <person name="Getino M."/>
            <person name="Pursley I."/>
            <person name="Horton D.L."/>
            <person name="Alikhan N.F."/>
            <person name="Baker D."/>
            <person name="Gharbi K."/>
            <person name="Hall N."/>
            <person name="Watson M."/>
            <person name="Adriaenssens E.M."/>
            <person name="Foster-Nyarko E."/>
            <person name="Jarju S."/>
            <person name="Secka A."/>
            <person name="Antonio M."/>
            <person name="Oren A."/>
            <person name="Chaudhuri R.R."/>
            <person name="La Ragione R."/>
            <person name="Hildebrand F."/>
            <person name="Pallen M.J."/>
        </authorList>
    </citation>
    <scope>NUCLEOTIDE SEQUENCE</scope>
    <source>
        <strain evidence="12">CHK188-20938</strain>
    </source>
</reference>
<dbReference type="GO" id="GO:0015035">
    <property type="term" value="F:protein-disulfide reductase activity"/>
    <property type="evidence" value="ECO:0007669"/>
    <property type="project" value="UniProtKB-UniRule"/>
</dbReference>
<comment type="similarity">
    <text evidence="1 8">Belongs to the thioredoxin family.</text>
</comment>
<dbReference type="PRINTS" id="PR00421">
    <property type="entry name" value="THIOREDOXIN"/>
</dbReference>
<dbReference type="Gene3D" id="3.40.30.10">
    <property type="entry name" value="Glutaredoxin"/>
    <property type="match status" value="1"/>
</dbReference>
<feature type="site" description="Contributes to redox potential value" evidence="9">
    <location>
        <position position="31"/>
    </location>
</feature>
<feature type="active site" description="Nucleophile" evidence="9">
    <location>
        <position position="30"/>
    </location>
</feature>
<dbReference type="PROSITE" id="PS00194">
    <property type="entry name" value="THIOREDOXIN_1"/>
    <property type="match status" value="1"/>
</dbReference>
<comment type="caution">
    <text evidence="12">The sequence shown here is derived from an EMBL/GenBank/DDBJ whole genome shotgun (WGS) entry which is preliminary data.</text>
</comment>
<dbReference type="EMBL" id="DVOO01000030">
    <property type="protein sequence ID" value="HIV26097.1"/>
    <property type="molecule type" value="Genomic_DNA"/>
</dbReference>
<feature type="domain" description="Thioredoxin" evidence="11">
    <location>
        <begin position="1"/>
        <end position="105"/>
    </location>
</feature>
<dbReference type="AlphaFoldDB" id="A0A9D1TBU9"/>
<evidence type="ECO:0000256" key="9">
    <source>
        <dbReference type="PIRSR" id="PIRSR000077-1"/>
    </source>
</evidence>
<evidence type="ECO:0000256" key="2">
    <source>
        <dbReference type="ARBA" id="ARBA00020570"/>
    </source>
</evidence>